<dbReference type="PANTHER" id="PTHR43333">
    <property type="entry name" value="2-HACID_DH_C DOMAIN-CONTAINING PROTEIN"/>
    <property type="match status" value="1"/>
</dbReference>
<dbReference type="CDD" id="cd12164">
    <property type="entry name" value="GDH_like_2"/>
    <property type="match status" value="1"/>
</dbReference>
<dbReference type="InterPro" id="IPR006140">
    <property type="entry name" value="D-isomer_DH_NAD-bd"/>
</dbReference>
<proteinExistence type="inferred from homology"/>
<dbReference type="EMBL" id="JAUYVT010000001">
    <property type="protein sequence ID" value="MDP2563412.1"/>
    <property type="molecule type" value="Genomic_DNA"/>
</dbReference>
<dbReference type="SUPFAM" id="SSF52283">
    <property type="entry name" value="Formate/glycerate dehydrogenase catalytic domain-like"/>
    <property type="match status" value="1"/>
</dbReference>
<name>A0ABT9F9F3_9GAMM</name>
<evidence type="ECO:0000259" key="5">
    <source>
        <dbReference type="Pfam" id="PF02826"/>
    </source>
</evidence>
<evidence type="ECO:0000313" key="7">
    <source>
        <dbReference type="Proteomes" id="UP001177212"/>
    </source>
</evidence>
<sequence length="306" mass="34342">MSVLVAITGRDNTKLIAQLQARLPSTKIQEWPDCNNLETIDFVLAWKAPHDMWAKLPNLKAVSSFGAGVDSIDLNLLGDDVDVVRIVDEKLAQDMAEYVLTHVLAQKLRLKEYFIKQTQHQWKPKRAYQQNNVGILGFGELGKACAKRLIANNFTVNAWAHTHKTSNTVNLFYGEQGLQNMLSNIDYLVCLLPLTKKTKGIINKSTISLLPNHAVIINVARGEHVIEADLLKALEENSLRAAVIDVFEHEPLSKEHPYWQHDKITLTPHCAALSDINSVAAQIAENVERLQQGITLNNRIDRTKGY</sequence>
<evidence type="ECO:0000256" key="3">
    <source>
        <dbReference type="RuleBase" id="RU003719"/>
    </source>
</evidence>
<evidence type="ECO:0000256" key="2">
    <source>
        <dbReference type="ARBA" id="ARBA00023027"/>
    </source>
</evidence>
<dbReference type="InterPro" id="IPR036291">
    <property type="entry name" value="NAD(P)-bd_dom_sf"/>
</dbReference>
<comment type="similarity">
    <text evidence="3">Belongs to the D-isomer specific 2-hydroxyacid dehydrogenase family.</text>
</comment>
<feature type="domain" description="D-isomer specific 2-hydroxyacid dehydrogenase NAD-binding" evidence="5">
    <location>
        <begin position="102"/>
        <end position="271"/>
    </location>
</feature>
<dbReference type="PANTHER" id="PTHR43333:SF1">
    <property type="entry name" value="D-ISOMER SPECIFIC 2-HYDROXYACID DEHYDROGENASE NAD-BINDING DOMAIN-CONTAINING PROTEIN"/>
    <property type="match status" value="1"/>
</dbReference>
<dbReference type="InterPro" id="IPR006139">
    <property type="entry name" value="D-isomer_2_OHA_DH_cat_dom"/>
</dbReference>
<gene>
    <name evidence="6" type="ORF">Q8W34_02105</name>
</gene>
<dbReference type="SUPFAM" id="SSF51735">
    <property type="entry name" value="NAD(P)-binding Rossmann-fold domains"/>
    <property type="match status" value="1"/>
</dbReference>
<dbReference type="Proteomes" id="UP001177212">
    <property type="component" value="Unassembled WGS sequence"/>
</dbReference>
<dbReference type="Gene3D" id="3.40.50.720">
    <property type="entry name" value="NAD(P)-binding Rossmann-like Domain"/>
    <property type="match status" value="2"/>
</dbReference>
<evidence type="ECO:0000313" key="6">
    <source>
        <dbReference type="EMBL" id="MDP2563412.1"/>
    </source>
</evidence>
<keyword evidence="7" id="KW-1185">Reference proteome</keyword>
<accession>A0ABT9F9F3</accession>
<dbReference type="Pfam" id="PF00389">
    <property type="entry name" value="2-Hacid_dh"/>
    <property type="match status" value="1"/>
</dbReference>
<keyword evidence="2" id="KW-0520">NAD</keyword>
<evidence type="ECO:0000259" key="4">
    <source>
        <dbReference type="Pfam" id="PF00389"/>
    </source>
</evidence>
<feature type="domain" description="D-isomer specific 2-hydroxyacid dehydrogenase catalytic" evidence="4">
    <location>
        <begin position="50"/>
        <end position="300"/>
    </location>
</feature>
<keyword evidence="1 3" id="KW-0560">Oxidoreductase</keyword>
<dbReference type="Pfam" id="PF02826">
    <property type="entry name" value="2-Hacid_dh_C"/>
    <property type="match status" value="1"/>
</dbReference>
<organism evidence="6 7">
    <name type="scientific">Pseudoalteromonas marina</name>
    <dbReference type="NCBI Taxonomy" id="267375"/>
    <lineage>
        <taxon>Bacteria</taxon>
        <taxon>Pseudomonadati</taxon>
        <taxon>Pseudomonadota</taxon>
        <taxon>Gammaproteobacteria</taxon>
        <taxon>Alteromonadales</taxon>
        <taxon>Pseudoalteromonadaceae</taxon>
        <taxon>Pseudoalteromonas</taxon>
    </lineage>
</organism>
<comment type="caution">
    <text evidence="6">The sequence shown here is derived from an EMBL/GenBank/DDBJ whole genome shotgun (WGS) entry which is preliminary data.</text>
</comment>
<protein>
    <submittedName>
        <fullName evidence="6">Glyoxylate/hydroxypyruvate reductase A</fullName>
    </submittedName>
</protein>
<reference evidence="6" key="1">
    <citation type="submission" date="2023-07" db="EMBL/GenBank/DDBJ databases">
        <title>Genome content predicts the carbon catabolic preferences of heterotrophic bacteria.</title>
        <authorList>
            <person name="Gralka M."/>
        </authorList>
    </citation>
    <scope>NUCLEOTIDE SEQUENCE</scope>
    <source>
        <strain evidence="6">4G09</strain>
    </source>
</reference>
<dbReference type="RefSeq" id="WP_305470983.1">
    <property type="nucleotide sequence ID" value="NZ_JAUYVT010000001.1"/>
</dbReference>
<evidence type="ECO:0000256" key="1">
    <source>
        <dbReference type="ARBA" id="ARBA00023002"/>
    </source>
</evidence>